<dbReference type="AlphaFoldDB" id="A0A133UFB0"/>
<evidence type="ECO:0000313" key="3">
    <source>
        <dbReference type="Proteomes" id="UP000070657"/>
    </source>
</evidence>
<feature type="transmembrane region" description="Helical" evidence="1">
    <location>
        <begin position="5"/>
        <end position="23"/>
    </location>
</feature>
<protein>
    <submittedName>
        <fullName evidence="2">Uncharacterized protein</fullName>
    </submittedName>
</protein>
<name>A0A133UFB0_9EURY</name>
<keyword evidence="1" id="KW-0812">Transmembrane</keyword>
<evidence type="ECO:0000313" key="2">
    <source>
        <dbReference type="EMBL" id="KXA92872.1"/>
    </source>
</evidence>
<proteinExistence type="predicted"/>
<feature type="transmembrane region" description="Helical" evidence="1">
    <location>
        <begin position="29"/>
        <end position="50"/>
    </location>
</feature>
<keyword evidence="3" id="KW-1185">Reference proteome</keyword>
<organism evidence="2 3">
    <name type="scientific">candidate division MSBL1 archaeon SCGC-AAA259E22</name>
    <dbReference type="NCBI Taxonomy" id="1698265"/>
    <lineage>
        <taxon>Archaea</taxon>
        <taxon>Methanobacteriati</taxon>
        <taxon>Methanobacteriota</taxon>
        <taxon>candidate division MSBL1</taxon>
    </lineage>
</organism>
<reference evidence="2 3" key="1">
    <citation type="journal article" date="2016" name="Sci. Rep.">
        <title>Metabolic traits of an uncultured archaeal lineage -MSBL1- from brine pools of the Red Sea.</title>
        <authorList>
            <person name="Mwirichia R."/>
            <person name="Alam I."/>
            <person name="Rashid M."/>
            <person name="Vinu M."/>
            <person name="Ba-Alawi W."/>
            <person name="Anthony Kamau A."/>
            <person name="Kamanda Ngugi D."/>
            <person name="Goker M."/>
            <person name="Klenk H.P."/>
            <person name="Bajic V."/>
            <person name="Stingl U."/>
        </authorList>
    </citation>
    <scope>NUCLEOTIDE SEQUENCE [LARGE SCALE GENOMIC DNA]</scope>
    <source>
        <strain evidence="2">SCGC-AAA259E22</strain>
    </source>
</reference>
<dbReference type="Proteomes" id="UP000070657">
    <property type="component" value="Unassembled WGS sequence"/>
</dbReference>
<accession>A0A133UFB0</accession>
<comment type="caution">
    <text evidence="2">The sequence shown here is derived from an EMBL/GenBank/DDBJ whole genome shotgun (WGS) entry which is preliminary data.</text>
</comment>
<keyword evidence="1" id="KW-1133">Transmembrane helix</keyword>
<evidence type="ECO:0000256" key="1">
    <source>
        <dbReference type="SAM" id="Phobius"/>
    </source>
</evidence>
<dbReference type="EMBL" id="LHXP01000040">
    <property type="protein sequence ID" value="KXA92872.1"/>
    <property type="molecule type" value="Genomic_DNA"/>
</dbReference>
<keyword evidence="1" id="KW-0472">Membrane</keyword>
<sequence>MKVWLINLFNALIFTFVTIYWFFKHLEDTFGIIIFIIAGFLFYLLAVVNWRKDKQVNIT</sequence>
<gene>
    <name evidence="2" type="ORF">AKJ66_03335</name>
</gene>